<evidence type="ECO:0000313" key="2">
    <source>
        <dbReference type="Proteomes" id="UP000011577"/>
    </source>
</evidence>
<dbReference type="AlphaFoldDB" id="M0I9L4"/>
<comment type="caution">
    <text evidence="1">The sequence shown here is derived from an EMBL/GenBank/DDBJ whole genome shotgun (WGS) entry which is preliminary data.</text>
</comment>
<gene>
    <name evidence="1" type="ORF">C452_07843</name>
</gene>
<reference evidence="1 2" key="1">
    <citation type="journal article" date="2014" name="PLoS Genet.">
        <title>Phylogenetically driven sequencing of extremely halophilic archaea reveals strategies for static and dynamic osmo-response.</title>
        <authorList>
            <person name="Becker E.A."/>
            <person name="Seitzer P.M."/>
            <person name="Tritt A."/>
            <person name="Larsen D."/>
            <person name="Krusor M."/>
            <person name="Yao A.I."/>
            <person name="Wu D."/>
            <person name="Madern D."/>
            <person name="Eisen J.A."/>
            <person name="Darling A.E."/>
            <person name="Facciotti M.T."/>
        </authorList>
    </citation>
    <scope>NUCLEOTIDE SEQUENCE [LARGE SCALE GENOMIC DNA]</scope>
    <source>
        <strain evidence="1 2">JCM 10717</strain>
    </source>
</reference>
<dbReference type="PATRIC" id="fig|1227458.3.peg.1533"/>
<name>M0I9L4_HALVO</name>
<dbReference type="EMBL" id="AOLL01000011">
    <property type="protein sequence ID" value="ELZ92513.1"/>
    <property type="molecule type" value="Genomic_DNA"/>
</dbReference>
<evidence type="ECO:0008006" key="3">
    <source>
        <dbReference type="Google" id="ProtNLM"/>
    </source>
</evidence>
<dbReference type="Proteomes" id="UP000011577">
    <property type="component" value="Unassembled WGS sequence"/>
</dbReference>
<accession>M0I9L4</accession>
<organism evidence="1 2">
    <name type="scientific">Haloferax volcanii JCM 10717</name>
    <dbReference type="NCBI Taxonomy" id="1227458"/>
    <lineage>
        <taxon>Archaea</taxon>
        <taxon>Methanobacteriati</taxon>
        <taxon>Methanobacteriota</taxon>
        <taxon>Stenosarchaea group</taxon>
        <taxon>Halobacteria</taxon>
        <taxon>Halobacteriales</taxon>
        <taxon>Haloferacaceae</taxon>
        <taxon>Haloferax</taxon>
    </lineage>
</organism>
<evidence type="ECO:0000313" key="1">
    <source>
        <dbReference type="EMBL" id="ELZ92513.1"/>
    </source>
</evidence>
<proteinExistence type="predicted"/>
<sequence>MSQPDTATQTATFSDAPTRTDEMHDALDDWIADLLAETTTAHASDAFQRWLDVQSQFHDYSARNALLISLQCPDATHVAGYRTWQTEFDRQVSEGESAIWIWAPITAKVCPACGKPKSSHNDDCESDGVPYTDWSSQLRSFKPVPVFDVSQTTGESLPSLETATYGDASGLVPILCAAAESLGVDVSLVSPSEWVHGAARGVCEFPQGHRPSVAVRQRPNEADMATTLVHEVAHGLLHADRTILPERSLREVEAEAVAYLVGRQFGLDVCNSAFYLAAWAGEDADSVLERLNRIRSVTVSILGAIDDAVGGNQRVR</sequence>
<protein>
    <recommendedName>
        <fullName evidence="3">LtrC-like protein</fullName>
    </recommendedName>
</protein>